<feature type="transmembrane region" description="Helical" evidence="1">
    <location>
        <begin position="79"/>
        <end position="96"/>
    </location>
</feature>
<proteinExistence type="predicted"/>
<organism evidence="2 3">
    <name type="scientific">Mariniblastus fucicola</name>
    <dbReference type="NCBI Taxonomy" id="980251"/>
    <lineage>
        <taxon>Bacteria</taxon>
        <taxon>Pseudomonadati</taxon>
        <taxon>Planctomycetota</taxon>
        <taxon>Planctomycetia</taxon>
        <taxon>Pirellulales</taxon>
        <taxon>Pirellulaceae</taxon>
        <taxon>Mariniblastus</taxon>
    </lineage>
</organism>
<sequence>MFKIPTYERSTVLLLFAFSLVIATSYIVARTIGDSLFLSRIGNEHLSLVFVLSGIFTAIVASAWYLLTKKYSVATTIQVSSFCFAAFTLTAFVLLPKYHHSFWLLAAIYLMADIKGCINAINIVLALNTKLGREASKSAWTVVGLAAPIAAVLAGGALALESAVLSIQTWLIVGMCLDVVAMAIGFGLKYQANIKAVLAVGSDQASSTTKPTAFKIPDYHSPLCSKAKTYVCSDKFRKWIGILIAAKVIVLTILAFEWKSAANTVFEGQTTSLVQFFGIYYGVVGFATIVLQLLLTDRFLSGKRLTVPVILMPAMLLFVSVSIFLSPSVVIVLVFATIGKSLDAWRRSVHDTTLNFLYTRIRRGQRRFAISLNSGLIKPLAEVAAASVIFLGTPVAYRSVLAAVLLLWVFAGYRLVRLVKSTDKITEAKQSTLFSNLVIRLNAIFRSKAKEDGRRIHADPIDGQTY</sequence>
<feature type="transmembrane region" description="Helical" evidence="1">
    <location>
        <begin position="12"/>
        <end position="33"/>
    </location>
</feature>
<keyword evidence="1" id="KW-1133">Transmembrane helix</keyword>
<dbReference type="EMBL" id="CP042912">
    <property type="protein sequence ID" value="QEG21571.1"/>
    <property type="molecule type" value="Genomic_DNA"/>
</dbReference>
<gene>
    <name evidence="2" type="ORF">MFFC18_14290</name>
</gene>
<dbReference type="KEGG" id="mff:MFFC18_14290"/>
<dbReference type="AlphaFoldDB" id="A0A5B9PF13"/>
<protein>
    <recommendedName>
        <fullName evidence="4">ADP,ATP carrier protein</fullName>
    </recommendedName>
</protein>
<feature type="transmembrane region" description="Helical" evidence="1">
    <location>
        <begin position="316"/>
        <end position="338"/>
    </location>
</feature>
<feature type="transmembrane region" description="Helical" evidence="1">
    <location>
        <begin position="166"/>
        <end position="188"/>
    </location>
</feature>
<name>A0A5B9PF13_9BACT</name>
<keyword evidence="1" id="KW-0812">Transmembrane</keyword>
<feature type="transmembrane region" description="Helical" evidence="1">
    <location>
        <begin position="45"/>
        <end position="67"/>
    </location>
</feature>
<evidence type="ECO:0008006" key="4">
    <source>
        <dbReference type="Google" id="ProtNLM"/>
    </source>
</evidence>
<feature type="transmembrane region" description="Helical" evidence="1">
    <location>
        <begin position="139"/>
        <end position="160"/>
    </location>
</feature>
<dbReference type="Proteomes" id="UP000322214">
    <property type="component" value="Chromosome"/>
</dbReference>
<feature type="transmembrane region" description="Helical" evidence="1">
    <location>
        <begin position="276"/>
        <end position="295"/>
    </location>
</feature>
<dbReference type="RefSeq" id="WP_075083198.1">
    <property type="nucleotide sequence ID" value="NZ_CP042912.1"/>
</dbReference>
<feature type="transmembrane region" description="Helical" evidence="1">
    <location>
        <begin position="102"/>
        <end position="127"/>
    </location>
</feature>
<evidence type="ECO:0000313" key="2">
    <source>
        <dbReference type="EMBL" id="QEG21571.1"/>
    </source>
</evidence>
<accession>A0A5B9PF13</accession>
<feature type="transmembrane region" description="Helical" evidence="1">
    <location>
        <begin position="395"/>
        <end position="416"/>
    </location>
</feature>
<evidence type="ECO:0000256" key="1">
    <source>
        <dbReference type="SAM" id="Phobius"/>
    </source>
</evidence>
<evidence type="ECO:0000313" key="3">
    <source>
        <dbReference type="Proteomes" id="UP000322214"/>
    </source>
</evidence>
<keyword evidence="3" id="KW-1185">Reference proteome</keyword>
<feature type="transmembrane region" description="Helical" evidence="1">
    <location>
        <begin position="236"/>
        <end position="256"/>
    </location>
</feature>
<keyword evidence="1" id="KW-0472">Membrane</keyword>
<reference evidence="2 3" key="1">
    <citation type="submission" date="2019-08" db="EMBL/GenBank/DDBJ databases">
        <title>Deep-cultivation of Planctomycetes and their phenomic and genomic characterization uncovers novel biology.</title>
        <authorList>
            <person name="Wiegand S."/>
            <person name="Jogler M."/>
            <person name="Boedeker C."/>
            <person name="Pinto D."/>
            <person name="Vollmers J."/>
            <person name="Rivas-Marin E."/>
            <person name="Kohn T."/>
            <person name="Peeters S.H."/>
            <person name="Heuer A."/>
            <person name="Rast P."/>
            <person name="Oberbeckmann S."/>
            <person name="Bunk B."/>
            <person name="Jeske O."/>
            <person name="Meyerdierks A."/>
            <person name="Storesund J.E."/>
            <person name="Kallscheuer N."/>
            <person name="Luecker S."/>
            <person name="Lage O.M."/>
            <person name="Pohl T."/>
            <person name="Merkel B.J."/>
            <person name="Hornburger P."/>
            <person name="Mueller R.-W."/>
            <person name="Bruemmer F."/>
            <person name="Labrenz M."/>
            <person name="Spormann A.M."/>
            <person name="Op den Camp H."/>
            <person name="Overmann J."/>
            <person name="Amann R."/>
            <person name="Jetten M.S.M."/>
            <person name="Mascher T."/>
            <person name="Medema M.H."/>
            <person name="Devos D.P."/>
            <person name="Kaster A.-K."/>
            <person name="Ovreas L."/>
            <person name="Rohde M."/>
            <person name="Galperin M.Y."/>
            <person name="Jogler C."/>
        </authorList>
    </citation>
    <scope>NUCLEOTIDE SEQUENCE [LARGE SCALE GENOMIC DNA]</scope>
    <source>
        <strain evidence="2 3">FC18</strain>
    </source>
</reference>